<reference evidence="5" key="2">
    <citation type="journal article" date="2022" name="Hortic Res">
        <title>The genome of Dioscorea zingiberensis sheds light on the biosynthesis, origin and evolution of the medicinally important diosgenin saponins.</title>
        <authorList>
            <person name="Li Y."/>
            <person name="Tan C."/>
            <person name="Li Z."/>
            <person name="Guo J."/>
            <person name="Li S."/>
            <person name="Chen X."/>
            <person name="Wang C."/>
            <person name="Dai X."/>
            <person name="Yang H."/>
            <person name="Song W."/>
            <person name="Hou L."/>
            <person name="Xu J."/>
            <person name="Tong Z."/>
            <person name="Xu A."/>
            <person name="Yuan X."/>
            <person name="Wang W."/>
            <person name="Yang Q."/>
            <person name="Chen L."/>
            <person name="Sun Z."/>
            <person name="Wang K."/>
            <person name="Pan B."/>
            <person name="Chen J."/>
            <person name="Bao Y."/>
            <person name="Liu F."/>
            <person name="Qi X."/>
            <person name="Gang D.R."/>
            <person name="Wen J."/>
            <person name="Li J."/>
        </authorList>
    </citation>
    <scope>NUCLEOTIDE SEQUENCE</scope>
    <source>
        <strain evidence="5">Dzin_1.0</strain>
    </source>
</reference>
<dbReference type="Gene3D" id="1.25.40.10">
    <property type="entry name" value="Tetratricopeptide repeat domain"/>
    <property type="match status" value="5"/>
</dbReference>
<feature type="repeat" description="PPR" evidence="3">
    <location>
        <begin position="151"/>
        <end position="186"/>
    </location>
</feature>
<gene>
    <name evidence="5" type="ORF">J5N97_028883</name>
</gene>
<feature type="repeat" description="PPR" evidence="3">
    <location>
        <begin position="292"/>
        <end position="326"/>
    </location>
</feature>
<evidence type="ECO:0000313" key="6">
    <source>
        <dbReference type="Proteomes" id="UP001085076"/>
    </source>
</evidence>
<dbReference type="InterPro" id="IPR002885">
    <property type="entry name" value="PPR_rpt"/>
</dbReference>
<dbReference type="Pfam" id="PF12854">
    <property type="entry name" value="PPR_1"/>
    <property type="match status" value="1"/>
</dbReference>
<organism evidence="5 6">
    <name type="scientific">Dioscorea zingiberensis</name>
    <dbReference type="NCBI Taxonomy" id="325984"/>
    <lineage>
        <taxon>Eukaryota</taxon>
        <taxon>Viridiplantae</taxon>
        <taxon>Streptophyta</taxon>
        <taxon>Embryophyta</taxon>
        <taxon>Tracheophyta</taxon>
        <taxon>Spermatophyta</taxon>
        <taxon>Magnoliopsida</taxon>
        <taxon>Liliopsida</taxon>
        <taxon>Dioscoreales</taxon>
        <taxon>Dioscoreaceae</taxon>
        <taxon>Dioscorea</taxon>
    </lineage>
</organism>
<dbReference type="InterPro" id="IPR050872">
    <property type="entry name" value="PPR_P_subfamily"/>
</dbReference>
<keyword evidence="2" id="KW-0677">Repeat</keyword>
<evidence type="ECO:0000256" key="1">
    <source>
        <dbReference type="ARBA" id="ARBA00007626"/>
    </source>
</evidence>
<feature type="chain" id="PRO_5039329121" description="Pentatricopeptide repeat-containing protein" evidence="4">
    <location>
        <begin position="23"/>
        <end position="568"/>
    </location>
</feature>
<feature type="repeat" description="PPR" evidence="3">
    <location>
        <begin position="257"/>
        <end position="291"/>
    </location>
</feature>
<dbReference type="NCBIfam" id="TIGR00756">
    <property type="entry name" value="PPR"/>
    <property type="match status" value="8"/>
</dbReference>
<feature type="repeat" description="PPR" evidence="3">
    <location>
        <begin position="187"/>
        <end position="221"/>
    </location>
</feature>
<feature type="repeat" description="PPR" evidence="3">
    <location>
        <begin position="362"/>
        <end position="396"/>
    </location>
</feature>
<dbReference type="PANTHER" id="PTHR46128:SF40">
    <property type="entry name" value="PENTACOTRIPEPTIDE-REPEAT REGION OF PRORP DOMAIN-CONTAINING PROTEIN"/>
    <property type="match status" value="1"/>
</dbReference>
<evidence type="ECO:0000256" key="3">
    <source>
        <dbReference type="PROSITE-ProRule" id="PRU00708"/>
    </source>
</evidence>
<name>A0A9D5BZR8_9LILI</name>
<evidence type="ECO:0000313" key="5">
    <source>
        <dbReference type="EMBL" id="KAJ0963761.1"/>
    </source>
</evidence>
<protein>
    <recommendedName>
        <fullName evidence="7">Pentatricopeptide repeat-containing protein</fullName>
    </recommendedName>
</protein>
<dbReference type="InterPro" id="IPR011990">
    <property type="entry name" value="TPR-like_helical_dom_sf"/>
</dbReference>
<feature type="signal peptide" evidence="4">
    <location>
        <begin position="1"/>
        <end position="22"/>
    </location>
</feature>
<feature type="repeat" description="PPR" evidence="3">
    <location>
        <begin position="116"/>
        <end position="150"/>
    </location>
</feature>
<feature type="repeat" description="PPR" evidence="3">
    <location>
        <begin position="464"/>
        <end position="498"/>
    </location>
</feature>
<feature type="repeat" description="PPR" evidence="3">
    <location>
        <begin position="222"/>
        <end position="256"/>
    </location>
</feature>
<comment type="similarity">
    <text evidence="1">Belongs to the PPR family. P subfamily.</text>
</comment>
<dbReference type="PANTHER" id="PTHR46128">
    <property type="entry name" value="MITOCHONDRIAL GROUP I INTRON SPLICING FACTOR CCM1"/>
    <property type="match status" value="1"/>
</dbReference>
<evidence type="ECO:0000256" key="4">
    <source>
        <dbReference type="SAM" id="SignalP"/>
    </source>
</evidence>
<dbReference type="EMBL" id="JAGGNH010000009">
    <property type="protein sequence ID" value="KAJ0963761.1"/>
    <property type="molecule type" value="Genomic_DNA"/>
</dbReference>
<keyword evidence="6" id="KW-1185">Reference proteome</keyword>
<feature type="repeat" description="PPR" evidence="3">
    <location>
        <begin position="81"/>
        <end position="115"/>
    </location>
</feature>
<reference evidence="5" key="1">
    <citation type="submission" date="2021-03" db="EMBL/GenBank/DDBJ databases">
        <authorList>
            <person name="Li Z."/>
            <person name="Yang C."/>
        </authorList>
    </citation>
    <scope>NUCLEOTIDE SEQUENCE</scope>
    <source>
        <strain evidence="5">Dzin_1.0</strain>
        <tissue evidence="5">Leaf</tissue>
    </source>
</reference>
<dbReference type="PROSITE" id="PS51375">
    <property type="entry name" value="PPR"/>
    <property type="match status" value="10"/>
</dbReference>
<keyword evidence="4" id="KW-0732">Signal</keyword>
<accession>A0A9D5BZR8</accession>
<comment type="caution">
    <text evidence="5">The sequence shown here is derived from an EMBL/GenBank/DDBJ whole genome shotgun (WGS) entry which is preliminary data.</text>
</comment>
<dbReference type="AlphaFoldDB" id="A0A9D5BZR8"/>
<evidence type="ECO:0000256" key="2">
    <source>
        <dbReference type="ARBA" id="ARBA00022737"/>
    </source>
</evidence>
<dbReference type="OrthoDB" id="185373at2759"/>
<proteinExistence type="inferred from homology"/>
<sequence length="568" mass="64030">MPWFSNRRLFGRLSLKIIHVFALPIRGLCRLGSSCHLHDWIPRAGDDQQVVKFSEVVKHLSQRISGSSSCLEIGARPRNPHPFEYNNLMKAYAQAGRPDEVLRLLDEMQQSNFDIDVPCYTTAINSLVVSERFEEAVAVFKDMVLSGLALDVASCTVLLKMYACYLKQFDSAYQVLQWMVKLGCNPDVVTYSTLIAGLCHAGRVQEALGVLKLMLREQCCPNVHTYTPIVQAYCFKGKILKARRLVDSMRDFGCFPNTTTYNVLIEALCQNGSFNEVEKVLEESTMKGWKPDVITYSIYMNGLCKSGDADKAFEQLDVMLEKGLYPNTVTLNILLDCLCHCSKVWEAKCLLERSHDLEWDVNVVNYNTVMSGLCKLGKPSVVLKLLGDMMKKGIDPNTRTFTIVIHSLCRAGRLLEAKFLLHNRVFVANVVTYTILMQYFCWEGNVGEVQNLFAEMEAEGIALNGVTYSVMVDCLCREGKFSEAIDFFSRSLVDGFSPKVAARLIYGLIRGGKLSETLHLLELIAGQGLVLDFCIFHSLIKAFCREGYCQGMQIHEICFILNKMLQLQ</sequence>
<dbReference type="Proteomes" id="UP001085076">
    <property type="component" value="Miscellaneous, Linkage group lg09"/>
</dbReference>
<evidence type="ECO:0008006" key="7">
    <source>
        <dbReference type="Google" id="ProtNLM"/>
    </source>
</evidence>
<dbReference type="Pfam" id="PF13041">
    <property type="entry name" value="PPR_2"/>
    <property type="match status" value="5"/>
</dbReference>
<feature type="repeat" description="PPR" evidence="3">
    <location>
        <begin position="429"/>
        <end position="463"/>
    </location>
</feature>